<feature type="transmembrane region" description="Helical" evidence="1">
    <location>
        <begin position="12"/>
        <end position="36"/>
    </location>
</feature>
<name>A0A7G9L5A5_9SPHN</name>
<sequence>MVRRRRFRVRTFARPNILFLLVVVIPVLASILYFGFIASDVYVSESRFVVRSPEKPPASGFGAIMQSAGFSTASDEGNAAESYATSRDALRAINRNDAFEMAYTRPGISIVDRFNPLGLGDSFEDLYDYFQSRVALANNSATSISTLTVRAYDPNDAYKFNQQLLQLSEDTVNRLNQRGRGDLVRYAQQEVAQAKAQASQAAVALAAYRNKSGIVDPEKQADVQMQMVSKLQDSLIAAKTDLAQLQRYTPDNPRIPIIQSNIGTIQGEINRELGMVAGNRRSLAAAAVQYERLTLESDFAAKQLAGALASLEEAQSEARKQQVYVERIVQPNLPDAPTEPERLRGIIATLILSLLAYGILRMLLAGIREHAQ</sequence>
<dbReference type="EMBL" id="CP060697">
    <property type="protein sequence ID" value="QNM83804.1"/>
    <property type="molecule type" value="Genomic_DNA"/>
</dbReference>
<gene>
    <name evidence="2" type="ORF">H8M03_05645</name>
</gene>
<dbReference type="PANTHER" id="PTHR32309">
    <property type="entry name" value="TYROSINE-PROTEIN KINASE"/>
    <property type="match status" value="1"/>
</dbReference>
<evidence type="ECO:0000256" key="1">
    <source>
        <dbReference type="SAM" id="Phobius"/>
    </source>
</evidence>
<keyword evidence="1" id="KW-0472">Membrane</keyword>
<feature type="transmembrane region" description="Helical" evidence="1">
    <location>
        <begin position="343"/>
        <end position="364"/>
    </location>
</feature>
<keyword evidence="3" id="KW-1185">Reference proteome</keyword>
<dbReference type="PANTHER" id="PTHR32309:SF13">
    <property type="entry name" value="FERRIC ENTEROBACTIN TRANSPORT PROTEIN FEPE"/>
    <property type="match status" value="1"/>
</dbReference>
<accession>A0A7G9L5A5</accession>
<keyword evidence="1" id="KW-1133">Transmembrane helix</keyword>
<dbReference type="Proteomes" id="UP000515861">
    <property type="component" value="Chromosome"/>
</dbReference>
<dbReference type="InterPro" id="IPR050445">
    <property type="entry name" value="Bact_polysacc_biosynth/exp"/>
</dbReference>
<dbReference type="AlphaFoldDB" id="A0A7G9L5A5"/>
<dbReference type="KEGG" id="ssau:H8M03_05645"/>
<evidence type="ECO:0008006" key="4">
    <source>
        <dbReference type="Google" id="ProtNLM"/>
    </source>
</evidence>
<dbReference type="GO" id="GO:0004713">
    <property type="term" value="F:protein tyrosine kinase activity"/>
    <property type="evidence" value="ECO:0007669"/>
    <property type="project" value="TreeGrafter"/>
</dbReference>
<protein>
    <recommendedName>
        <fullName evidence="4">Capsular polysaccharide transport system permease protein</fullName>
    </recommendedName>
</protein>
<organism evidence="2 3">
    <name type="scientific">Sphingomonas sabuli</name>
    <dbReference type="NCBI Taxonomy" id="2764186"/>
    <lineage>
        <taxon>Bacteria</taxon>
        <taxon>Pseudomonadati</taxon>
        <taxon>Pseudomonadota</taxon>
        <taxon>Alphaproteobacteria</taxon>
        <taxon>Sphingomonadales</taxon>
        <taxon>Sphingomonadaceae</taxon>
        <taxon>Sphingomonas</taxon>
    </lineage>
</organism>
<evidence type="ECO:0000313" key="3">
    <source>
        <dbReference type="Proteomes" id="UP000515861"/>
    </source>
</evidence>
<dbReference type="GO" id="GO:0005886">
    <property type="term" value="C:plasma membrane"/>
    <property type="evidence" value="ECO:0007669"/>
    <property type="project" value="TreeGrafter"/>
</dbReference>
<keyword evidence="1" id="KW-0812">Transmembrane</keyword>
<dbReference type="RefSeq" id="WP_187480758.1">
    <property type="nucleotide sequence ID" value="NZ_CP060697.1"/>
</dbReference>
<reference evidence="2 3" key="1">
    <citation type="submission" date="2020-08" db="EMBL/GenBank/DDBJ databases">
        <title>Sphingomonas sp. sand1-3 16S ribosomal RNA gene Genome sequencing and assembly.</title>
        <authorList>
            <person name="Kang M."/>
        </authorList>
    </citation>
    <scope>NUCLEOTIDE SEQUENCE [LARGE SCALE GENOMIC DNA]</scope>
    <source>
        <strain evidence="3">sand1-3</strain>
    </source>
</reference>
<proteinExistence type="predicted"/>
<evidence type="ECO:0000313" key="2">
    <source>
        <dbReference type="EMBL" id="QNM83804.1"/>
    </source>
</evidence>